<evidence type="ECO:0000256" key="6">
    <source>
        <dbReference type="ARBA" id="ARBA00024779"/>
    </source>
</evidence>
<evidence type="ECO:0000256" key="3">
    <source>
        <dbReference type="ARBA" id="ARBA00017959"/>
    </source>
</evidence>
<evidence type="ECO:0000259" key="9">
    <source>
        <dbReference type="PROSITE" id="PS50860"/>
    </source>
</evidence>
<evidence type="ECO:0000256" key="8">
    <source>
        <dbReference type="ARBA" id="ARBA00048300"/>
    </source>
</evidence>
<dbReference type="InterPro" id="IPR051335">
    <property type="entry name" value="Alanyl-tRNA_Editing_Enzymes"/>
</dbReference>
<dbReference type="InterPro" id="IPR018164">
    <property type="entry name" value="Ala-tRNA-synth_IIc_N"/>
</dbReference>
<comment type="cofactor">
    <cofactor evidence="1">
        <name>Zn(2+)</name>
        <dbReference type="ChEBI" id="CHEBI:29105"/>
    </cofactor>
</comment>
<accession>A0AAJ1MHK5</accession>
<dbReference type="InterPro" id="IPR018165">
    <property type="entry name" value="Ala-tRNA-synth_IIc_core"/>
</dbReference>
<dbReference type="GO" id="GO:0004813">
    <property type="term" value="F:alanine-tRNA ligase activity"/>
    <property type="evidence" value="ECO:0007669"/>
    <property type="project" value="UniProtKB-EC"/>
</dbReference>
<dbReference type="Gene3D" id="3.30.980.10">
    <property type="entry name" value="Threonyl-trna Synthetase, Chain A, domain 2"/>
    <property type="match status" value="1"/>
</dbReference>
<protein>
    <recommendedName>
        <fullName evidence="3">Alanine--tRNA ligase</fullName>
    </recommendedName>
    <alternativeName>
        <fullName evidence="7">Alanyl-tRNA synthetase</fullName>
    </alternativeName>
</protein>
<keyword evidence="5" id="KW-0862">Zinc</keyword>
<evidence type="ECO:0000256" key="7">
    <source>
        <dbReference type="ARBA" id="ARBA00032577"/>
    </source>
</evidence>
<dbReference type="EMBL" id="JAQQAL010000006">
    <property type="protein sequence ID" value="MDC7225363.1"/>
    <property type="molecule type" value="Genomic_DNA"/>
</dbReference>
<evidence type="ECO:0000256" key="4">
    <source>
        <dbReference type="ARBA" id="ARBA00022723"/>
    </source>
</evidence>
<dbReference type="Pfam" id="PF07973">
    <property type="entry name" value="tRNA_SAD"/>
    <property type="match status" value="1"/>
</dbReference>
<proteinExistence type="predicted"/>
<dbReference type="Pfam" id="PF01411">
    <property type="entry name" value="tRNA-synt_2c"/>
    <property type="match status" value="1"/>
</dbReference>
<feature type="domain" description="Alanyl-transfer RNA synthetases family profile" evidence="9">
    <location>
        <begin position="1"/>
        <end position="227"/>
    </location>
</feature>
<dbReference type="InterPro" id="IPR009000">
    <property type="entry name" value="Transl_B-barrel_sf"/>
</dbReference>
<dbReference type="PANTHER" id="PTHR43462:SF1">
    <property type="entry name" value="ALANYL-TRNA EDITING PROTEIN AARSD1"/>
    <property type="match status" value="1"/>
</dbReference>
<dbReference type="Gene3D" id="3.10.310.40">
    <property type="match status" value="1"/>
</dbReference>
<dbReference type="PROSITE" id="PS50860">
    <property type="entry name" value="AA_TRNA_LIGASE_II_ALA"/>
    <property type="match status" value="1"/>
</dbReference>
<keyword evidence="4" id="KW-0479">Metal-binding</keyword>
<gene>
    <name evidence="10" type="ORF">PQJ61_01215</name>
</gene>
<comment type="function">
    <text evidence="6">Catalyzes the attachment of alanine to tRNA(Ala) in a two-step reaction: alanine is first activated by ATP to form Ala-AMP and then transferred to the acceptor end of tRNA(Ala). Also edits incorrectly charged Ser-tRNA(Ala) and Gly-tRNA(Ala) via its editing domain.</text>
</comment>
<sequence length="406" mass="45120">MVKILYYEQPDLLEFEAEVVSSAEKNGKFEIILNQTAFYPEGGGQPADRGMINNLQVNDVRKRNGEIYHIISGPLDKAWMPAAGEHVRCSIDFDHRFDYMQQHTGQHIISAALMKTAGIETVSVHQGEEYTAVETSAENIDAETIRAIENEANAAVRANAAVVPEWTDAEGLKNYNLRRPSKHSTDIRIVNIAGIDCVACGGMHLKNTAEAGLIKYTHQEKIRGRVRTFWKIGRRAYDDYDLKTKIINDLNEMYSARTFEVPEKAKAALQNYNDLKYSYGKLEEDYAGLFASVLVSEASNKSAAKNPATVIHVFEDKSRGFIASLLKTLTKRNDCGCSFILNKQGGSLTWAVAATDCTSFDFNVFKTDFLPLIDGKGGGREPLWQGVAKNPGGLEAFIAKLYATWI</sequence>
<dbReference type="Gene3D" id="2.40.30.130">
    <property type="match status" value="1"/>
</dbReference>
<dbReference type="AlphaFoldDB" id="A0AAJ1MHK5"/>
<evidence type="ECO:0000256" key="1">
    <source>
        <dbReference type="ARBA" id="ARBA00001947"/>
    </source>
</evidence>
<dbReference type="GO" id="GO:0002161">
    <property type="term" value="F:aminoacyl-tRNA deacylase activity"/>
    <property type="evidence" value="ECO:0007669"/>
    <property type="project" value="UniProtKB-ARBA"/>
</dbReference>
<comment type="caution">
    <text evidence="10">The sequence shown here is derived from an EMBL/GenBank/DDBJ whole genome shotgun (WGS) entry which is preliminary data.</text>
</comment>
<dbReference type="GO" id="GO:0005737">
    <property type="term" value="C:cytoplasm"/>
    <property type="evidence" value="ECO:0007669"/>
    <property type="project" value="UniProtKB-SubCell"/>
</dbReference>
<dbReference type="Proteomes" id="UP001221217">
    <property type="component" value="Unassembled WGS sequence"/>
</dbReference>
<dbReference type="GO" id="GO:0003676">
    <property type="term" value="F:nucleic acid binding"/>
    <property type="evidence" value="ECO:0007669"/>
    <property type="project" value="InterPro"/>
</dbReference>
<comment type="catalytic activity">
    <reaction evidence="8">
        <text>tRNA(Ala) + L-alanine + ATP = L-alanyl-tRNA(Ala) + AMP + diphosphate</text>
        <dbReference type="Rhea" id="RHEA:12540"/>
        <dbReference type="Rhea" id="RHEA-COMP:9657"/>
        <dbReference type="Rhea" id="RHEA-COMP:9923"/>
        <dbReference type="ChEBI" id="CHEBI:30616"/>
        <dbReference type="ChEBI" id="CHEBI:33019"/>
        <dbReference type="ChEBI" id="CHEBI:57972"/>
        <dbReference type="ChEBI" id="CHEBI:78442"/>
        <dbReference type="ChEBI" id="CHEBI:78497"/>
        <dbReference type="ChEBI" id="CHEBI:456215"/>
        <dbReference type="EC" id="6.1.1.7"/>
    </reaction>
</comment>
<reference evidence="10 11" key="1">
    <citation type="submission" date="2022-12" db="EMBL/GenBank/DDBJ databases">
        <title>Metagenome assembled genome from gulf of manar.</title>
        <authorList>
            <person name="Kohli P."/>
            <person name="Pk S."/>
            <person name="Venkata Ramana C."/>
            <person name="Sasikala C."/>
        </authorList>
    </citation>
    <scope>NUCLEOTIDE SEQUENCE [LARGE SCALE GENOMIC DNA]</scope>
    <source>
        <strain evidence="10">JB008</strain>
    </source>
</reference>
<dbReference type="GO" id="GO:0006419">
    <property type="term" value="P:alanyl-tRNA aminoacylation"/>
    <property type="evidence" value="ECO:0007669"/>
    <property type="project" value="InterPro"/>
</dbReference>
<organism evidence="10 11">
    <name type="scientific">Candidatus Thalassospirochaeta sargassi</name>
    <dbReference type="NCBI Taxonomy" id="3119039"/>
    <lineage>
        <taxon>Bacteria</taxon>
        <taxon>Pseudomonadati</taxon>
        <taxon>Spirochaetota</taxon>
        <taxon>Spirochaetia</taxon>
        <taxon>Spirochaetales</taxon>
        <taxon>Spirochaetaceae</taxon>
        <taxon>Candidatus Thalassospirochaeta</taxon>
    </lineage>
</organism>
<dbReference type="InterPro" id="IPR018163">
    <property type="entry name" value="Thr/Ala-tRNA-synth_IIc_edit"/>
</dbReference>
<evidence type="ECO:0000313" key="10">
    <source>
        <dbReference type="EMBL" id="MDC7225363.1"/>
    </source>
</evidence>
<dbReference type="InterPro" id="IPR012947">
    <property type="entry name" value="tRNA_SAD"/>
</dbReference>
<name>A0AAJ1MHK5_9SPIO</name>
<evidence type="ECO:0000256" key="2">
    <source>
        <dbReference type="ARBA" id="ARBA00004496"/>
    </source>
</evidence>
<evidence type="ECO:0000256" key="5">
    <source>
        <dbReference type="ARBA" id="ARBA00022833"/>
    </source>
</evidence>
<dbReference type="PANTHER" id="PTHR43462">
    <property type="entry name" value="ALANYL-TRNA EDITING PROTEIN"/>
    <property type="match status" value="1"/>
</dbReference>
<dbReference type="SMART" id="SM00863">
    <property type="entry name" value="tRNA_SAD"/>
    <property type="match status" value="1"/>
</dbReference>
<evidence type="ECO:0000313" key="11">
    <source>
        <dbReference type="Proteomes" id="UP001221217"/>
    </source>
</evidence>
<dbReference type="GO" id="GO:0005524">
    <property type="term" value="F:ATP binding"/>
    <property type="evidence" value="ECO:0007669"/>
    <property type="project" value="InterPro"/>
</dbReference>
<dbReference type="GO" id="GO:0046872">
    <property type="term" value="F:metal ion binding"/>
    <property type="evidence" value="ECO:0007669"/>
    <property type="project" value="UniProtKB-KW"/>
</dbReference>
<dbReference type="SUPFAM" id="SSF50447">
    <property type="entry name" value="Translation proteins"/>
    <property type="match status" value="1"/>
</dbReference>
<dbReference type="SUPFAM" id="SSF55186">
    <property type="entry name" value="ThrRS/AlaRS common domain"/>
    <property type="match status" value="1"/>
</dbReference>
<comment type="subcellular location">
    <subcellularLocation>
        <location evidence="2">Cytoplasm</location>
    </subcellularLocation>
</comment>